<feature type="domain" description="HD-CE" evidence="5">
    <location>
        <begin position="50"/>
        <end position="188"/>
    </location>
</feature>
<dbReference type="InterPro" id="IPR036890">
    <property type="entry name" value="HATPase_C_sf"/>
</dbReference>
<dbReference type="SUPFAM" id="SSF55874">
    <property type="entry name" value="ATPase domain of HSP90 chaperone/DNA topoisomerase II/histidine kinase"/>
    <property type="match status" value="1"/>
</dbReference>
<proteinExistence type="inferred from homology"/>
<evidence type="ECO:0000313" key="7">
    <source>
        <dbReference type="Proteomes" id="UP001164459"/>
    </source>
</evidence>
<evidence type="ECO:0000256" key="3">
    <source>
        <dbReference type="ARBA" id="ARBA00022840"/>
    </source>
</evidence>
<reference evidence="6" key="1">
    <citation type="submission" date="2022-11" db="EMBL/GenBank/DDBJ databases">
        <title>Minimal conservation of predation-associated metabolite biosynthetic gene clusters underscores biosynthetic potential of Myxococcota including descriptions for ten novel species: Archangium lansinium sp. nov., Myxococcus landrumus sp. nov., Nannocystis bai.</title>
        <authorList>
            <person name="Ahearne A."/>
            <person name="Stevens C."/>
            <person name="Dowd S."/>
        </authorList>
    </citation>
    <scope>NUCLEOTIDE SEQUENCE</scope>
    <source>
        <strain evidence="6">Fl3</strain>
    </source>
</reference>
<name>A0ABY7H739_9BACT</name>
<dbReference type="PANTHER" id="PTHR11528">
    <property type="entry name" value="HEAT SHOCK PROTEIN 90 FAMILY MEMBER"/>
    <property type="match status" value="1"/>
</dbReference>
<dbReference type="Proteomes" id="UP001164459">
    <property type="component" value="Chromosome"/>
</dbReference>
<dbReference type="EMBL" id="CP114040">
    <property type="protein sequence ID" value="WAS95086.1"/>
    <property type="molecule type" value="Genomic_DNA"/>
</dbReference>
<evidence type="ECO:0000259" key="5">
    <source>
        <dbReference type="Pfam" id="PF24391"/>
    </source>
</evidence>
<evidence type="ECO:0000256" key="2">
    <source>
        <dbReference type="ARBA" id="ARBA00022741"/>
    </source>
</evidence>
<dbReference type="Gene3D" id="3.30.565.10">
    <property type="entry name" value="Histidine kinase-like ATPase, C-terminal domain"/>
    <property type="match status" value="1"/>
</dbReference>
<accession>A0ABY7H739</accession>
<gene>
    <name evidence="6" type="ORF">O0S08_02905</name>
</gene>
<keyword evidence="2" id="KW-0547">Nucleotide-binding</keyword>
<keyword evidence="3 6" id="KW-0067">ATP-binding</keyword>
<dbReference type="RefSeq" id="WP_269037418.1">
    <property type="nucleotide sequence ID" value="NZ_CP114040.1"/>
</dbReference>
<dbReference type="Pfam" id="PF13589">
    <property type="entry name" value="HATPase_c_3"/>
    <property type="match status" value="1"/>
</dbReference>
<keyword evidence="4" id="KW-0143">Chaperone</keyword>
<evidence type="ECO:0000313" key="6">
    <source>
        <dbReference type="EMBL" id="WAS95086.1"/>
    </source>
</evidence>
<keyword evidence="7" id="KW-1185">Reference proteome</keyword>
<dbReference type="InterPro" id="IPR056471">
    <property type="entry name" value="HD-CE"/>
</dbReference>
<protein>
    <submittedName>
        <fullName evidence="6">ATP-binding protein</fullName>
    </submittedName>
</protein>
<organism evidence="6 7">
    <name type="scientific">Nannocystis punicea</name>
    <dbReference type="NCBI Taxonomy" id="2995304"/>
    <lineage>
        <taxon>Bacteria</taxon>
        <taxon>Pseudomonadati</taxon>
        <taxon>Myxococcota</taxon>
        <taxon>Polyangia</taxon>
        <taxon>Nannocystales</taxon>
        <taxon>Nannocystaceae</taxon>
        <taxon>Nannocystis</taxon>
    </lineage>
</organism>
<evidence type="ECO:0000256" key="1">
    <source>
        <dbReference type="ARBA" id="ARBA00008239"/>
    </source>
</evidence>
<dbReference type="InterPro" id="IPR001404">
    <property type="entry name" value="Hsp90_fam"/>
</dbReference>
<comment type="similarity">
    <text evidence="1">Belongs to the heat shock protein 90 family.</text>
</comment>
<evidence type="ECO:0000256" key="4">
    <source>
        <dbReference type="ARBA" id="ARBA00023186"/>
    </source>
</evidence>
<dbReference type="GO" id="GO:0005524">
    <property type="term" value="F:ATP binding"/>
    <property type="evidence" value="ECO:0007669"/>
    <property type="project" value="UniProtKB-KW"/>
</dbReference>
<sequence length="875" mass="97731">MFIQSLTDVKLFKSLQARTDPVSTTLAGALIPLLNDSTLYCQQTSAQKQQHAWQILERISQFASSTVISQLSSLEIFILILSASLHEREGTGQDGCAATPDGAQDLAGDLKTRLAFMAQHASRIATTVQAVVHAHGLDWDENRSNKRFLTPDMIGDQKVRVHVLVTYLRIADLLDLESDRSCKLARRCMTVSARPDHCMQGLGGSASSRIINQYVDPEIIRVVVENDSRVEYHRWHQWLSHLRQEIERANTYMFVGDFQDFRLPPPDEVKVLRSSQATYEVWGLKFEIDQTGRIWDLISRSVYTGRWDFIRELLQNAIDATALRLFLDSGASVAFESPRGWKPSASYTPRVTITSSANGMSLAIFDNGIGMTRSDLENFLFTVADSGYSKRPTGRSFRFHSIARFGIGFISILTRARTVLIRTRPHDGSDLGRRVFLEAGSREAYAEIDAEAPIGTSISLTLKDPISFHELETYFKREFRFVSAPVRWISWDAVSAGVKFARSIEVEINPRLEHDLTKVVGTTGDQAIIEKMLHEFTEVHQTVLERLRRTTPNRRAPRWPAYDVPLLFPSGTALPGALVVVLDEYFNISQIHQASHFSGSKKRLIVWVPCHLVDLNAGIEWSSMHGFLVENGHAVTSITSAPKAHEVLGDELYNEDLALQNRLMQERDLYALEDEDGSSDAATATSLTMGEDQITIASLEGGEVFESRDMFSGLEAKMVMRSAMSGLRKKGGAKDVRLESLFNQLVTALQSLDNSAFQDGVRLPIAANHVAPIGACRALMNLSAVSRLPLNASRSSIDESPTLLNQWAGAGGRYVQGRILEEIERVLRHLGIVWEEAGIIRAGVFSSVTSELERHTRRTIRHAINDIRSRLNEEA</sequence>
<dbReference type="Pfam" id="PF24391">
    <property type="entry name" value="HD-CE"/>
    <property type="match status" value="1"/>
</dbReference>